<evidence type="ECO:0000313" key="2">
    <source>
        <dbReference type="Proteomes" id="UP000324800"/>
    </source>
</evidence>
<accession>A0A5J4RBA2</accession>
<proteinExistence type="predicted"/>
<dbReference type="EMBL" id="SNRW01042746">
    <property type="protein sequence ID" value="KAA6330899.1"/>
    <property type="molecule type" value="Genomic_DNA"/>
</dbReference>
<organism evidence="1 2">
    <name type="scientific">Streblomastix strix</name>
    <dbReference type="NCBI Taxonomy" id="222440"/>
    <lineage>
        <taxon>Eukaryota</taxon>
        <taxon>Metamonada</taxon>
        <taxon>Preaxostyla</taxon>
        <taxon>Oxymonadida</taxon>
        <taxon>Streblomastigidae</taxon>
        <taxon>Streblomastix</taxon>
    </lineage>
</organism>
<evidence type="ECO:0000313" key="1">
    <source>
        <dbReference type="EMBL" id="KAA6330899.1"/>
    </source>
</evidence>
<gene>
    <name evidence="1" type="ORF">EZS28_053444</name>
</gene>
<dbReference type="AlphaFoldDB" id="A0A5J4RBA2"/>
<protein>
    <submittedName>
        <fullName evidence="1">Uncharacterized protein</fullName>
    </submittedName>
</protein>
<feature type="non-terminal residue" evidence="1">
    <location>
        <position position="1"/>
    </location>
</feature>
<reference evidence="1 2" key="1">
    <citation type="submission" date="2019-03" db="EMBL/GenBank/DDBJ databases">
        <title>Single cell metagenomics reveals metabolic interactions within the superorganism composed of flagellate Streblomastix strix and complex community of Bacteroidetes bacteria on its surface.</title>
        <authorList>
            <person name="Treitli S.C."/>
            <person name="Kolisko M."/>
            <person name="Husnik F."/>
            <person name="Keeling P."/>
            <person name="Hampl V."/>
        </authorList>
    </citation>
    <scope>NUCLEOTIDE SEQUENCE [LARGE SCALE GENOMIC DNA]</scope>
    <source>
        <strain evidence="1">ST1C</strain>
    </source>
</reference>
<comment type="caution">
    <text evidence="1">The sequence shown here is derived from an EMBL/GenBank/DDBJ whole genome shotgun (WGS) entry which is preliminary data.</text>
</comment>
<sequence length="45" mass="5116">ADLNEAIVQVDDETNAKIHKTCVEQFADNTVFVISYRLNTIVFTE</sequence>
<name>A0A5J4RBA2_9EUKA</name>
<dbReference type="Proteomes" id="UP000324800">
    <property type="component" value="Unassembled WGS sequence"/>
</dbReference>